<dbReference type="Proteomes" id="UP000283469">
    <property type="component" value="Unassembled WGS sequence"/>
</dbReference>
<sequence length="91" mass="10753">MEIEFDPAKDEINRGKRHVPLAFGVEVFSDAEMLIVPTIRIEDEEQRYKAIGLIDGRLWTVIYVMREYRYRFISVRKSNGTEQRLYSGIAR</sequence>
<gene>
    <name evidence="1" type="ORF">D0Z70_14980</name>
</gene>
<dbReference type="Gene3D" id="3.10.450.530">
    <property type="entry name" value="Ribonuclease toxin, BrnT, of type II toxin-antitoxin system"/>
    <property type="match status" value="1"/>
</dbReference>
<reference evidence="1 2" key="1">
    <citation type="submission" date="2018-08" db="EMBL/GenBank/DDBJ databases">
        <title>Sphingobium sp. EO9.</title>
        <authorList>
            <person name="Park Y."/>
            <person name="Kim K.H."/>
            <person name="Jeon C.O."/>
        </authorList>
    </citation>
    <scope>NUCLEOTIDE SEQUENCE [LARGE SCALE GENOMIC DNA]</scope>
    <source>
        <strain evidence="1 2">EO9</strain>
    </source>
</reference>
<accession>A0A418YQL3</accession>
<organism evidence="1 2">
    <name type="scientific">Sphingobium terrigena</name>
    <dbReference type="NCBI Taxonomy" id="2304063"/>
    <lineage>
        <taxon>Bacteria</taxon>
        <taxon>Pseudomonadati</taxon>
        <taxon>Pseudomonadota</taxon>
        <taxon>Alphaproteobacteria</taxon>
        <taxon>Sphingomonadales</taxon>
        <taxon>Sphingomonadaceae</taxon>
        <taxon>Sphingobium</taxon>
    </lineage>
</organism>
<evidence type="ECO:0000313" key="1">
    <source>
        <dbReference type="EMBL" id="RJG53803.1"/>
    </source>
</evidence>
<dbReference type="InterPro" id="IPR007460">
    <property type="entry name" value="BrnT_toxin"/>
</dbReference>
<dbReference type="Pfam" id="PF04365">
    <property type="entry name" value="BrnT_toxin"/>
    <property type="match status" value="1"/>
</dbReference>
<dbReference type="InterPro" id="IPR038573">
    <property type="entry name" value="BrnT_sf"/>
</dbReference>
<comment type="caution">
    <text evidence="1">The sequence shown here is derived from an EMBL/GenBank/DDBJ whole genome shotgun (WGS) entry which is preliminary data.</text>
</comment>
<evidence type="ECO:0000313" key="2">
    <source>
        <dbReference type="Proteomes" id="UP000283469"/>
    </source>
</evidence>
<protein>
    <submittedName>
        <fullName evidence="1">BrnT family toxin</fullName>
    </submittedName>
</protein>
<keyword evidence="2" id="KW-1185">Reference proteome</keyword>
<dbReference type="EMBL" id="QVRA01000013">
    <property type="protein sequence ID" value="RJG53803.1"/>
    <property type="molecule type" value="Genomic_DNA"/>
</dbReference>
<dbReference type="AlphaFoldDB" id="A0A418YQL3"/>
<dbReference type="RefSeq" id="WP_119747827.1">
    <property type="nucleotide sequence ID" value="NZ_QVRA01000013.1"/>
</dbReference>
<dbReference type="OrthoDB" id="839663at2"/>
<name>A0A418YQL3_9SPHN</name>
<proteinExistence type="predicted"/>